<dbReference type="PANTHER" id="PTHR24180">
    <property type="entry name" value="CYCLIN-DEPENDENT KINASE INHIBITOR 2C-RELATED"/>
    <property type="match status" value="1"/>
</dbReference>
<comment type="caution">
    <text evidence="4">The sequence shown here is derived from an EMBL/GenBank/DDBJ whole genome shotgun (WGS) entry which is preliminary data.</text>
</comment>
<dbReference type="Proteomes" id="UP001595607">
    <property type="component" value="Unassembled WGS sequence"/>
</dbReference>
<feature type="repeat" description="ANK" evidence="3">
    <location>
        <begin position="99"/>
        <end position="135"/>
    </location>
</feature>
<keyword evidence="1" id="KW-0677">Repeat</keyword>
<evidence type="ECO:0000256" key="3">
    <source>
        <dbReference type="PROSITE-ProRule" id="PRU00023"/>
    </source>
</evidence>
<protein>
    <submittedName>
        <fullName evidence="4">Ankyrin repeat domain-containing protein</fullName>
    </submittedName>
</protein>
<gene>
    <name evidence="4" type="ORF">ACFONP_05700</name>
</gene>
<dbReference type="SUPFAM" id="SSF48403">
    <property type="entry name" value="Ankyrin repeat"/>
    <property type="match status" value="1"/>
</dbReference>
<evidence type="ECO:0000256" key="1">
    <source>
        <dbReference type="ARBA" id="ARBA00022737"/>
    </source>
</evidence>
<evidence type="ECO:0000313" key="4">
    <source>
        <dbReference type="EMBL" id="MFC3302223.1"/>
    </source>
</evidence>
<dbReference type="InterPro" id="IPR036770">
    <property type="entry name" value="Ankyrin_rpt-contain_sf"/>
</dbReference>
<dbReference type="SMART" id="SM00248">
    <property type="entry name" value="ANK"/>
    <property type="match status" value="4"/>
</dbReference>
<dbReference type="EMBL" id="JBHRVA010000002">
    <property type="protein sequence ID" value="MFC3302223.1"/>
    <property type="molecule type" value="Genomic_DNA"/>
</dbReference>
<dbReference type="PANTHER" id="PTHR24180:SF45">
    <property type="entry name" value="POLY [ADP-RIBOSE] POLYMERASE TANKYRASE"/>
    <property type="match status" value="1"/>
</dbReference>
<evidence type="ECO:0000256" key="2">
    <source>
        <dbReference type="ARBA" id="ARBA00023043"/>
    </source>
</evidence>
<sequence length="247" mass="27606">MTRDEILRLIIDGRTDLVTELMKQDGWRESLAAPFPNPIDWFIYYNDTTALRLVHDRGGAIPFETLGARLNSAAFFGHWKVCDFLLGLGADPNHQLPRSRETALHSALCKANRPHFIYTVRVLLDHGANPNAQTADNMPTDAFMRDVRTRGETPLHRAAAYADPEIIRLLLDRGADKERRDAHGDTPLGWASMHLRPGSVLALLAYGDHRISQKQVSELTSDHGAGWGNGMERNLMGGYRPLSSTED</sequence>
<proteinExistence type="predicted"/>
<keyword evidence="2 3" id="KW-0040">ANK repeat</keyword>
<dbReference type="InterPro" id="IPR051637">
    <property type="entry name" value="Ank_repeat_dom-contain_49"/>
</dbReference>
<keyword evidence="5" id="KW-1185">Reference proteome</keyword>
<accession>A0ABV7MA33</accession>
<dbReference type="PROSITE" id="PS50297">
    <property type="entry name" value="ANK_REP_REGION"/>
    <property type="match status" value="1"/>
</dbReference>
<reference evidence="5" key="1">
    <citation type="journal article" date="2019" name="Int. J. Syst. Evol. Microbiol.">
        <title>The Global Catalogue of Microorganisms (GCM) 10K type strain sequencing project: providing services to taxonomists for standard genome sequencing and annotation.</title>
        <authorList>
            <consortium name="The Broad Institute Genomics Platform"/>
            <consortium name="The Broad Institute Genome Sequencing Center for Infectious Disease"/>
            <person name="Wu L."/>
            <person name="Ma J."/>
        </authorList>
    </citation>
    <scope>NUCLEOTIDE SEQUENCE [LARGE SCALE GENOMIC DNA]</scope>
    <source>
        <strain evidence="5">KCTC 22245</strain>
    </source>
</reference>
<dbReference type="InterPro" id="IPR002110">
    <property type="entry name" value="Ankyrin_rpt"/>
</dbReference>
<dbReference type="Pfam" id="PF12796">
    <property type="entry name" value="Ank_2"/>
    <property type="match status" value="1"/>
</dbReference>
<dbReference type="PROSITE" id="PS50088">
    <property type="entry name" value="ANK_REPEAT"/>
    <property type="match status" value="2"/>
</dbReference>
<organism evidence="4 5">
    <name type="scientific">Parvularcula lutaonensis</name>
    <dbReference type="NCBI Taxonomy" id="491923"/>
    <lineage>
        <taxon>Bacteria</taxon>
        <taxon>Pseudomonadati</taxon>
        <taxon>Pseudomonadota</taxon>
        <taxon>Alphaproteobacteria</taxon>
        <taxon>Parvularculales</taxon>
        <taxon>Parvularculaceae</taxon>
        <taxon>Parvularcula</taxon>
    </lineage>
</organism>
<name>A0ABV7MA33_9PROT</name>
<evidence type="ECO:0000313" key="5">
    <source>
        <dbReference type="Proteomes" id="UP001595607"/>
    </source>
</evidence>
<feature type="repeat" description="ANK" evidence="3">
    <location>
        <begin position="150"/>
        <end position="182"/>
    </location>
</feature>
<dbReference type="RefSeq" id="WP_189570290.1">
    <property type="nucleotide sequence ID" value="NZ_BMXU01000001.1"/>
</dbReference>
<dbReference type="Gene3D" id="1.25.40.20">
    <property type="entry name" value="Ankyrin repeat-containing domain"/>
    <property type="match status" value="2"/>
</dbReference>